<name>A0A9C6TNC8_ARADU</name>
<dbReference type="Proteomes" id="UP000515211">
    <property type="component" value="Chromosome 10"/>
</dbReference>
<dbReference type="KEGG" id="adu:127742807"/>
<accession>A0A9C6TNC8</accession>
<keyword evidence="3 4" id="KW-0472">Membrane</keyword>
<feature type="transmembrane region" description="Helical" evidence="4">
    <location>
        <begin position="79"/>
        <end position="97"/>
    </location>
</feature>
<dbReference type="GO" id="GO:0005524">
    <property type="term" value="F:ATP binding"/>
    <property type="evidence" value="ECO:0007669"/>
    <property type="project" value="InterPro"/>
</dbReference>
<dbReference type="RefSeq" id="XP_052111509.1">
    <property type="nucleotide sequence ID" value="XM_052255549.1"/>
</dbReference>
<keyword evidence="1 4" id="KW-0812">Transmembrane</keyword>
<reference evidence="5" key="1">
    <citation type="journal article" date="2016" name="Nat. Genet.">
        <title>The genome sequences of Arachis duranensis and Arachis ipaensis, the diploid ancestors of cultivated peanut.</title>
        <authorList>
            <person name="Bertioli D.J."/>
            <person name="Cannon S.B."/>
            <person name="Froenicke L."/>
            <person name="Huang G."/>
            <person name="Farmer A.D."/>
            <person name="Cannon E.K."/>
            <person name="Liu X."/>
            <person name="Gao D."/>
            <person name="Clevenger J."/>
            <person name="Dash S."/>
            <person name="Ren L."/>
            <person name="Moretzsohn M.C."/>
            <person name="Shirasawa K."/>
            <person name="Huang W."/>
            <person name="Vidigal B."/>
            <person name="Abernathy B."/>
            <person name="Chu Y."/>
            <person name="Niederhuth C.E."/>
            <person name="Umale P."/>
            <person name="Araujo A.C."/>
            <person name="Kozik A."/>
            <person name="Kim K.D."/>
            <person name="Burow M.D."/>
            <person name="Varshney R.K."/>
            <person name="Wang X."/>
            <person name="Zhang X."/>
            <person name="Barkley N."/>
            <person name="Guimaraes P.M."/>
            <person name="Isobe S."/>
            <person name="Guo B."/>
            <person name="Liao B."/>
            <person name="Stalker H.T."/>
            <person name="Schmitz R.J."/>
            <person name="Scheffler B.E."/>
            <person name="Leal-Bertioli S.C."/>
            <person name="Xun X."/>
            <person name="Jackson S.A."/>
            <person name="Michelmore R."/>
            <person name="Ozias-Akins P."/>
        </authorList>
    </citation>
    <scope>NUCLEOTIDE SEQUENCE [LARGE SCALE GENOMIC DNA]</scope>
    <source>
        <strain evidence="5">cv. V14167</strain>
    </source>
</reference>
<keyword evidence="2 4" id="KW-1133">Transmembrane helix</keyword>
<organism evidence="5 6">
    <name type="scientific">Arachis duranensis</name>
    <name type="common">Wild peanut</name>
    <dbReference type="NCBI Taxonomy" id="130453"/>
    <lineage>
        <taxon>Eukaryota</taxon>
        <taxon>Viridiplantae</taxon>
        <taxon>Streptophyta</taxon>
        <taxon>Embryophyta</taxon>
        <taxon>Tracheophyta</taxon>
        <taxon>Spermatophyta</taxon>
        <taxon>Magnoliopsida</taxon>
        <taxon>eudicotyledons</taxon>
        <taxon>Gunneridae</taxon>
        <taxon>Pentapetalae</taxon>
        <taxon>rosids</taxon>
        <taxon>fabids</taxon>
        <taxon>Fabales</taxon>
        <taxon>Fabaceae</taxon>
        <taxon>Papilionoideae</taxon>
        <taxon>50 kb inversion clade</taxon>
        <taxon>dalbergioids sensu lato</taxon>
        <taxon>Dalbergieae</taxon>
        <taxon>Pterocarpus clade</taxon>
        <taxon>Arachis</taxon>
    </lineage>
</organism>
<sequence length="98" mass="10347">MTLTCANNCAGDAVSEMGKKGGLFRYADGVDKLLLLFGTMGCIGDGLQTPITMFVFGSLIDDYARGSGDSVPKHIIDKYALKLLYISIGVAVCAFVVC</sequence>
<dbReference type="Gene3D" id="1.20.1560.10">
    <property type="entry name" value="ABC transporter type 1, transmembrane domain"/>
    <property type="match status" value="1"/>
</dbReference>
<evidence type="ECO:0000256" key="1">
    <source>
        <dbReference type="ARBA" id="ARBA00022692"/>
    </source>
</evidence>
<dbReference type="InterPro" id="IPR036640">
    <property type="entry name" value="ABC1_TM_sf"/>
</dbReference>
<dbReference type="GO" id="GO:0016020">
    <property type="term" value="C:membrane"/>
    <property type="evidence" value="ECO:0007669"/>
    <property type="project" value="InterPro"/>
</dbReference>
<evidence type="ECO:0000313" key="5">
    <source>
        <dbReference type="Proteomes" id="UP000515211"/>
    </source>
</evidence>
<gene>
    <name evidence="6" type="primary">LOC127742807</name>
</gene>
<dbReference type="GeneID" id="127742807"/>
<protein>
    <submittedName>
        <fullName evidence="6">ABC transporter B family member 21-like</fullName>
    </submittedName>
</protein>
<evidence type="ECO:0000313" key="6">
    <source>
        <dbReference type="RefSeq" id="XP_052111509.1"/>
    </source>
</evidence>
<evidence type="ECO:0000256" key="4">
    <source>
        <dbReference type="SAM" id="Phobius"/>
    </source>
</evidence>
<dbReference type="AlphaFoldDB" id="A0A9C6TNC8"/>
<feature type="transmembrane region" description="Helical" evidence="4">
    <location>
        <begin position="33"/>
        <end position="59"/>
    </location>
</feature>
<keyword evidence="5" id="KW-1185">Reference proteome</keyword>
<reference evidence="6" key="2">
    <citation type="submission" date="2025-08" db="UniProtKB">
        <authorList>
            <consortium name="RefSeq"/>
        </authorList>
    </citation>
    <scope>IDENTIFICATION</scope>
    <source>
        <tissue evidence="6">Whole plant</tissue>
    </source>
</reference>
<evidence type="ECO:0000256" key="3">
    <source>
        <dbReference type="ARBA" id="ARBA00023136"/>
    </source>
</evidence>
<proteinExistence type="predicted"/>
<evidence type="ECO:0000256" key="2">
    <source>
        <dbReference type="ARBA" id="ARBA00022989"/>
    </source>
</evidence>